<feature type="domain" description="Glycoside hydrolase family 57 N-terminal" evidence="6">
    <location>
        <begin position="40"/>
        <end position="463"/>
    </location>
</feature>
<dbReference type="SUPFAM" id="SSF49344">
    <property type="entry name" value="CBD9-like"/>
    <property type="match status" value="1"/>
</dbReference>
<keyword evidence="5" id="KW-0812">Transmembrane</keyword>
<name>A0A7C4NT98_9CREN</name>
<evidence type="ECO:0000259" key="7">
    <source>
        <dbReference type="Pfam" id="PF09985"/>
    </source>
</evidence>
<dbReference type="CDD" id="cd10796">
    <property type="entry name" value="GH57N_APU"/>
    <property type="match status" value="1"/>
</dbReference>
<reference evidence="9" key="1">
    <citation type="journal article" date="2020" name="mSystems">
        <title>Genome- and Community-Level Interaction Insights into Carbon Utilization and Element Cycling Functions of Hydrothermarchaeota in Hydrothermal Sediment.</title>
        <authorList>
            <person name="Zhou Z."/>
            <person name="Liu Y."/>
            <person name="Xu W."/>
            <person name="Pan J."/>
            <person name="Luo Z.H."/>
            <person name="Li M."/>
        </authorList>
    </citation>
    <scope>NUCLEOTIDE SEQUENCE [LARGE SCALE GENOMIC DNA]</scope>
    <source>
        <strain evidence="9">SpSt-637</strain>
        <strain evidence="8">SpSt-667</strain>
    </source>
</reference>
<evidence type="ECO:0000256" key="4">
    <source>
        <dbReference type="SAM" id="MobiDB-lite"/>
    </source>
</evidence>
<accession>A0A7C4NT98</accession>
<keyword evidence="5" id="KW-1133">Transmembrane helix</keyword>
<keyword evidence="2 3" id="KW-0119">Carbohydrate metabolism</keyword>
<dbReference type="InterPro" id="IPR011330">
    <property type="entry name" value="Glyco_hydro/deAcase_b/a-brl"/>
</dbReference>
<evidence type="ECO:0000313" key="8">
    <source>
        <dbReference type="EMBL" id="HGQ36804.1"/>
    </source>
</evidence>
<feature type="domain" description="Glucodextranase-like C-terminal" evidence="7">
    <location>
        <begin position="823"/>
        <end position="1060"/>
    </location>
</feature>
<dbReference type="GO" id="GO:0005975">
    <property type="term" value="P:carbohydrate metabolic process"/>
    <property type="evidence" value="ECO:0007669"/>
    <property type="project" value="InterPro"/>
</dbReference>
<dbReference type="GO" id="GO:0003824">
    <property type="term" value="F:catalytic activity"/>
    <property type="evidence" value="ECO:0007669"/>
    <property type="project" value="InterPro"/>
</dbReference>
<feature type="region of interest" description="Disordered" evidence="4">
    <location>
        <begin position="1087"/>
        <end position="1116"/>
    </location>
</feature>
<dbReference type="PANTHER" id="PTHR36306:SF1">
    <property type="entry name" value="ALPHA-AMYLASE-RELATED"/>
    <property type="match status" value="1"/>
</dbReference>
<evidence type="ECO:0000256" key="5">
    <source>
        <dbReference type="SAM" id="Phobius"/>
    </source>
</evidence>
<proteinExistence type="inferred from homology"/>
<dbReference type="InterPro" id="IPR027291">
    <property type="entry name" value="Glyco_hydro_38_N_sf"/>
</dbReference>
<gene>
    <name evidence="9" type="ORF">ENU08_04430</name>
    <name evidence="8" type="ORF">ENU41_09060</name>
</gene>
<feature type="transmembrane region" description="Helical" evidence="5">
    <location>
        <begin position="1124"/>
        <end position="1145"/>
    </location>
</feature>
<evidence type="ECO:0000256" key="3">
    <source>
        <dbReference type="RuleBase" id="RU361196"/>
    </source>
</evidence>
<organism evidence="9">
    <name type="scientific">Ignisphaera aggregans</name>
    <dbReference type="NCBI Taxonomy" id="334771"/>
    <lineage>
        <taxon>Archaea</taxon>
        <taxon>Thermoproteota</taxon>
        <taxon>Thermoprotei</taxon>
        <taxon>Desulfurococcales</taxon>
        <taxon>Desulfurococcaceae</taxon>
        <taxon>Ignisphaera</taxon>
    </lineage>
</organism>
<evidence type="ECO:0000259" key="6">
    <source>
        <dbReference type="Pfam" id="PF03065"/>
    </source>
</evidence>
<dbReference type="Gene3D" id="2.60.40.1190">
    <property type="match status" value="1"/>
</dbReference>
<keyword evidence="5" id="KW-0472">Membrane</keyword>
<dbReference type="InterPro" id="IPR052046">
    <property type="entry name" value="GH57_Enzymes"/>
</dbReference>
<feature type="transmembrane region" description="Helical" evidence="5">
    <location>
        <begin position="7"/>
        <end position="27"/>
    </location>
</feature>
<comment type="caution">
    <text evidence="9">The sequence shown here is derived from an EMBL/GenBank/DDBJ whole genome shotgun (WGS) entry which is preliminary data.</text>
</comment>
<dbReference type="InterPro" id="IPR004300">
    <property type="entry name" value="Glyco_hydro_57_N"/>
</dbReference>
<evidence type="ECO:0000313" key="9">
    <source>
        <dbReference type="EMBL" id="HGQ64472.1"/>
    </source>
</evidence>
<evidence type="ECO:0000256" key="2">
    <source>
        <dbReference type="ARBA" id="ARBA00023277"/>
    </source>
</evidence>
<dbReference type="PANTHER" id="PTHR36306">
    <property type="entry name" value="ALPHA-AMYLASE-RELATED-RELATED"/>
    <property type="match status" value="1"/>
</dbReference>
<dbReference type="InterPro" id="IPR019248">
    <property type="entry name" value="Glucodextran_C"/>
</dbReference>
<dbReference type="Pfam" id="PF03065">
    <property type="entry name" value="Glyco_hydro_57"/>
    <property type="match status" value="1"/>
</dbReference>
<dbReference type="EMBL" id="DTBD01000036">
    <property type="protein sequence ID" value="HGQ64472.1"/>
    <property type="molecule type" value="Genomic_DNA"/>
</dbReference>
<comment type="similarity">
    <text evidence="1 3">Belongs to the glycosyl hydrolase 57 family.</text>
</comment>
<dbReference type="EMBL" id="DTCK01000048">
    <property type="protein sequence ID" value="HGQ36804.1"/>
    <property type="molecule type" value="Genomic_DNA"/>
</dbReference>
<evidence type="ECO:0000256" key="1">
    <source>
        <dbReference type="ARBA" id="ARBA00006821"/>
    </source>
</evidence>
<feature type="compositionally biased region" description="Low complexity" evidence="4">
    <location>
        <begin position="1087"/>
        <end position="1108"/>
    </location>
</feature>
<protein>
    <submittedName>
        <fullName evidence="9">Pullulanase</fullName>
    </submittedName>
</protein>
<sequence>MKFIVKVYTLILIMLIMVSIVTPVFVLNVHAGYERIFVLFIWHYHQPWYYSIGEDYFILPWVRMHSVGNYLKMAYILSKYLDIKVAFTFSGSLVEQIVDYVENGKMDLREIISWRIVNGSAAKDDIFNMLRIPGGFFDINWGRVIERSPRYKELRNLVQKLYSECQVKAKTSEEYSNCVVDGFTQGDLQGQNVVDLAVMFNLLWIDPEVARDLYPEIYMLMEEAYREVRPNFTRRDLAKVLSVHRDIMSRLLTAYRDLVLRNQAEIIPVPYSHPIAPLLVDAGLTEDLEVHVMKGIELVRKYLGIESIGIWPAEQAVNEDTLHVFRKAGVLWTVTDSTLLAKAGLRVSVENLGVPWYISFAEGRIYVFFRDTELSNLISFQYSSWDPDQAVNDLISRILRYRDEAKGPRAIVIALDGENPWENYLEFGDIFLNKLYSRLTELQKQGFLETITPREFIEKFSSEAKELPAKQYQYLDLIDKDISNFPKNSYGDAYTELPMKTVTAKIPEGSWSSGELATWIGHRQENVAWMWMVKAREDIMKKLGVAGFVDLYARYREIALYLLKAQASDWWWWYGGDGGGSPATFDPLFKAYLRRAYELSGLEPPHYLYVVAYPDGSPIGTINSIPPSLADRVPSVDGLIEDLWRKLVDEGKALQFVVGYSIPKAYAIINTTTILFAFNVSMKDIEDLTIAIYFATPNIDMSPYSPRYNVYPRYSKVDLGIHLAKEVAIYLGKREVSVSLADGRGGWDYAKSLGKLAVAQQQTSYVVELAFEIDEIGLARNCLVFFVVVVYKNSILIEWSSRLGLAHQLFIPTQPVEVVGKIIIDLYDPEGDDDGLGGLKYPTNPVFVPGVFDLTRFTLIDVNEKIVFRFTFRELGGNPWGGPNGWSFQQIHVYIKTSRAEEGKRDSIGLNVVIEHGWHMAILIAPGWGTDPLPKGERAAIYYYDREEVVVQNGILKAYADPTTKSIVVEISKNNLYDIESIDQWTLVVAVTSHDGYGTNKIRPFVVGGGEWAVGVPQQYALAMLRNVIPYILDILTPTKEDQYSMLNTFDADKGELAKIRGIFITTGAVLSTTSLMITPTMSSTSTITVSTIPSPTSPSTSSSLPSQSPSPTPSPWQEMPLEAILGVSIVIITMIVAILFVIIIRRTR</sequence>
<dbReference type="CDD" id="cd09626">
    <property type="entry name" value="DOMON_glucodextranase_like"/>
    <property type="match status" value="1"/>
</dbReference>
<dbReference type="Gene3D" id="3.20.110.10">
    <property type="entry name" value="Glycoside hydrolase 38, N terminal domain"/>
    <property type="match status" value="1"/>
</dbReference>
<dbReference type="SUPFAM" id="SSF88713">
    <property type="entry name" value="Glycoside hydrolase/deacetylase"/>
    <property type="match status" value="1"/>
</dbReference>
<dbReference type="Pfam" id="PF09985">
    <property type="entry name" value="Glucodextran_C"/>
    <property type="match status" value="1"/>
</dbReference>
<dbReference type="AlphaFoldDB" id="A0A7C4NT98"/>